<feature type="domain" description="GmrSD restriction endonucleases N-terminal" evidence="1">
    <location>
        <begin position="14"/>
        <end position="220"/>
    </location>
</feature>
<accession>A0ABN1AER6</accession>
<dbReference type="PANTHER" id="PTHR37292:SF2">
    <property type="entry name" value="DUF262 DOMAIN-CONTAINING PROTEIN"/>
    <property type="match status" value="1"/>
</dbReference>
<evidence type="ECO:0000313" key="2">
    <source>
        <dbReference type="EMBL" id="GAA0474649.1"/>
    </source>
</evidence>
<dbReference type="InterPro" id="IPR004919">
    <property type="entry name" value="GmrSD_N"/>
</dbReference>
<dbReference type="PANTHER" id="PTHR37292">
    <property type="entry name" value="VNG6097C"/>
    <property type="match status" value="1"/>
</dbReference>
<name>A0ABN1AER6_9LACT</name>
<gene>
    <name evidence="2" type="ORF">GCM10008936_01560</name>
</gene>
<proteinExistence type="predicted"/>
<keyword evidence="3" id="KW-1185">Reference proteome</keyword>
<protein>
    <submittedName>
        <fullName evidence="2">DUF262 domain-containing protein</fullName>
    </submittedName>
</protein>
<reference evidence="2 3" key="1">
    <citation type="journal article" date="2019" name="Int. J. Syst. Evol. Microbiol.">
        <title>The Global Catalogue of Microorganisms (GCM) 10K type strain sequencing project: providing services to taxonomists for standard genome sequencing and annotation.</title>
        <authorList>
            <consortium name="The Broad Institute Genomics Platform"/>
            <consortium name="The Broad Institute Genome Sequencing Center for Infectious Disease"/>
            <person name="Wu L."/>
            <person name="Ma J."/>
        </authorList>
    </citation>
    <scope>NUCLEOTIDE SEQUENCE [LARGE SCALE GENOMIC DNA]</scope>
    <source>
        <strain evidence="2 3">JCM 14232</strain>
    </source>
</reference>
<dbReference type="Proteomes" id="UP001410648">
    <property type="component" value="Unassembled WGS sequence"/>
</dbReference>
<sequence>MKENFHVHNYSLNNLLNYVETDTIAVPEIQRPFVWKAKQVRDLIDSLYNGYPIGYLITWSKPNVRTRHGQVSSGHQLLIDGQQRITALMAAVMGREVINKKYQEKRIKIAFNPLAEDDEEAFAVQTPAHVKSSNWIPDISVLMNGSFDPYIFIPEYCEKNSGISPQEVSPKIQQLINIKNIQVGIIQLSNELEIEEVTEIFIRINSKGTTLNQADFAMSKISSEDKLNGAIIRNAIDYFCHAFEDSSFYKYITSKDKKFSSSEYSRYVKWVSDKSNNHIYTPNYSDILRVSFMSQFKKAKLSDLVSLLSGRDFKHRTFLEEIAEDSFKKLELALHNTMNEHNFKSFELTLQSAGFVNSKLTNSQLTLNFSYALYLILKKDSSMNKMEITNFIQKWYVLTTLTSRYIGSPETTMNRDLRLIQERGFIEFFKEVESAELSDTFWDVGLVQNMETNSANSPYFNVYKAAMIRSNSQGFLTKGVNTKDLLDIIGDIHHIFPKNYLQKNGFDNRNEYNQIANYTFLFREANIQIGNKSPNEYMRTIINQISSKETVIGDIIEESDLRINLDQNSIPQDLHAMDATDYLEFLKIRRKLMAEKIKEYYYSL</sequence>
<dbReference type="RefSeq" id="WP_346023687.1">
    <property type="nucleotide sequence ID" value="NZ_BAAADA010000014.1"/>
</dbReference>
<evidence type="ECO:0000259" key="1">
    <source>
        <dbReference type="Pfam" id="PF03235"/>
    </source>
</evidence>
<dbReference type="EMBL" id="BAAADA010000014">
    <property type="protein sequence ID" value="GAA0474649.1"/>
    <property type="molecule type" value="Genomic_DNA"/>
</dbReference>
<comment type="caution">
    <text evidence="2">The sequence shown here is derived from an EMBL/GenBank/DDBJ whole genome shotgun (WGS) entry which is preliminary data.</text>
</comment>
<dbReference type="Pfam" id="PF03235">
    <property type="entry name" value="GmrSD_N"/>
    <property type="match status" value="1"/>
</dbReference>
<evidence type="ECO:0000313" key="3">
    <source>
        <dbReference type="Proteomes" id="UP001410648"/>
    </source>
</evidence>
<organism evidence="2 3">
    <name type="scientific">Alkalibacterium indicireducens</name>
    <dbReference type="NCBI Taxonomy" id="398758"/>
    <lineage>
        <taxon>Bacteria</taxon>
        <taxon>Bacillati</taxon>
        <taxon>Bacillota</taxon>
        <taxon>Bacilli</taxon>
        <taxon>Lactobacillales</taxon>
        <taxon>Carnobacteriaceae</taxon>
        <taxon>Alkalibacterium</taxon>
    </lineage>
</organism>